<feature type="domain" description="Aminoglycoside phosphotransferase" evidence="1">
    <location>
        <begin position="65"/>
        <end position="201"/>
    </location>
</feature>
<evidence type="ECO:0000313" key="3">
    <source>
        <dbReference type="Proteomes" id="UP000295124"/>
    </source>
</evidence>
<dbReference type="OrthoDB" id="236897at2"/>
<dbReference type="SUPFAM" id="SSF56112">
    <property type="entry name" value="Protein kinase-like (PK-like)"/>
    <property type="match status" value="1"/>
</dbReference>
<organism evidence="2 3">
    <name type="scientific">Kribbella antibiotica</name>
    <dbReference type="NCBI Taxonomy" id="190195"/>
    <lineage>
        <taxon>Bacteria</taxon>
        <taxon>Bacillati</taxon>
        <taxon>Actinomycetota</taxon>
        <taxon>Actinomycetes</taxon>
        <taxon>Propionibacteriales</taxon>
        <taxon>Kribbellaceae</taxon>
        <taxon>Kribbella</taxon>
    </lineage>
</organism>
<dbReference type="EMBL" id="SMKX01000211">
    <property type="protein sequence ID" value="TDD45208.1"/>
    <property type="molecule type" value="Genomic_DNA"/>
</dbReference>
<dbReference type="AlphaFoldDB" id="A0A4R4YJT0"/>
<dbReference type="Gene3D" id="3.90.1200.10">
    <property type="match status" value="1"/>
</dbReference>
<dbReference type="InterPro" id="IPR011009">
    <property type="entry name" value="Kinase-like_dom_sf"/>
</dbReference>
<name>A0A4R4YJT0_9ACTN</name>
<dbReference type="Pfam" id="PF01636">
    <property type="entry name" value="APH"/>
    <property type="match status" value="1"/>
</dbReference>
<sequence>MSVRDACLVFGLRCRIQRTDNQVVKSNRDASTDEQELTGGRSRPGVALVAGTVRRPLTDRSPFVHTILGRLEAIAGVPRLHGIDEQGREVLDYLPGDTGSGREWSDDQLAALMHIVRQMHDALAGTPEAGDHETVCHNDIAPWNTIVSGDHIVGIIDFDDAAPGARTDDLGYLLWTFLDLGTTPDTPTQQARRMRQALNAYLAPAPLPAEPLAADLLPAIRRQQERILAFRVGRSDAFSLTKATEIRRSIAWLDQHEGRLHSALHS</sequence>
<protein>
    <submittedName>
        <fullName evidence="2">Aminoglycoside phosphotransferase family protein</fullName>
    </submittedName>
</protein>
<dbReference type="GO" id="GO:0016740">
    <property type="term" value="F:transferase activity"/>
    <property type="evidence" value="ECO:0007669"/>
    <property type="project" value="UniProtKB-KW"/>
</dbReference>
<proteinExistence type="predicted"/>
<reference evidence="2 3" key="1">
    <citation type="submission" date="2019-03" db="EMBL/GenBank/DDBJ databases">
        <title>Draft genome sequences of novel Actinobacteria.</title>
        <authorList>
            <person name="Sahin N."/>
            <person name="Ay H."/>
            <person name="Saygin H."/>
        </authorList>
    </citation>
    <scope>NUCLEOTIDE SEQUENCE [LARGE SCALE GENOMIC DNA]</scope>
    <source>
        <strain evidence="2 3">JCM 13523</strain>
    </source>
</reference>
<keyword evidence="2" id="KW-0808">Transferase</keyword>
<evidence type="ECO:0000313" key="2">
    <source>
        <dbReference type="EMBL" id="TDD45208.1"/>
    </source>
</evidence>
<comment type="caution">
    <text evidence="2">The sequence shown here is derived from an EMBL/GenBank/DDBJ whole genome shotgun (WGS) entry which is preliminary data.</text>
</comment>
<evidence type="ECO:0000259" key="1">
    <source>
        <dbReference type="Pfam" id="PF01636"/>
    </source>
</evidence>
<gene>
    <name evidence="2" type="ORF">E1263_39100</name>
</gene>
<accession>A0A4R4YJT0</accession>
<dbReference type="InterPro" id="IPR002575">
    <property type="entry name" value="Aminoglycoside_PTrfase"/>
</dbReference>
<keyword evidence="3" id="KW-1185">Reference proteome</keyword>
<dbReference type="Proteomes" id="UP000295124">
    <property type="component" value="Unassembled WGS sequence"/>
</dbReference>